<accession>A0A1L3JK51</accession>
<dbReference type="RefSeq" id="WP_072556025.1">
    <property type="nucleotide sequence ID" value="NZ_CP018155.1"/>
</dbReference>
<evidence type="ECO:0000313" key="2">
    <source>
        <dbReference type="Proteomes" id="UP000181898"/>
    </source>
</evidence>
<proteinExistence type="predicted"/>
<dbReference type="EMBL" id="CP018155">
    <property type="protein sequence ID" value="APG65501.1"/>
    <property type="molecule type" value="Genomic_DNA"/>
</dbReference>
<organism evidence="1 2">
    <name type="scientific">Tenacibaculum todarodis</name>
    <dbReference type="NCBI Taxonomy" id="1850252"/>
    <lineage>
        <taxon>Bacteria</taxon>
        <taxon>Pseudomonadati</taxon>
        <taxon>Bacteroidota</taxon>
        <taxon>Flavobacteriia</taxon>
        <taxon>Flavobacteriales</taxon>
        <taxon>Flavobacteriaceae</taxon>
        <taxon>Tenacibaculum</taxon>
    </lineage>
</organism>
<dbReference type="OrthoDB" id="1451549at2"/>
<sequence>MKKNRKKLVEQALDFEVNYKSFRTRNEKIIAARTAKEIVLSINEIYKKTKEDTLMDVMKRITVIKRKLELRLKGRLTAN</sequence>
<keyword evidence="2" id="KW-1185">Reference proteome</keyword>
<dbReference type="KEGG" id="ten:LPB136_09085"/>
<protein>
    <submittedName>
        <fullName evidence="1">Uncharacterized protein</fullName>
    </submittedName>
</protein>
<dbReference type="AlphaFoldDB" id="A0A1L3JK51"/>
<gene>
    <name evidence="1" type="ORF">LPB136_09085</name>
</gene>
<name>A0A1L3JK51_9FLAO</name>
<dbReference type="Proteomes" id="UP000181898">
    <property type="component" value="Chromosome"/>
</dbReference>
<dbReference type="STRING" id="1850252.LPB136_09085"/>
<reference evidence="1 2" key="1">
    <citation type="submission" date="2016-11" db="EMBL/GenBank/DDBJ databases">
        <title>Tenacibaculum sp. LPB0136, isolated from marine environment.</title>
        <authorList>
            <person name="Kim E."/>
            <person name="Yi H."/>
        </authorList>
    </citation>
    <scope>NUCLEOTIDE SEQUENCE [LARGE SCALE GENOMIC DNA]</scope>
    <source>
        <strain evidence="1 2">LPB0136</strain>
    </source>
</reference>
<evidence type="ECO:0000313" key="1">
    <source>
        <dbReference type="EMBL" id="APG65501.1"/>
    </source>
</evidence>